<accession>A0A016U547</accession>
<comment type="caution">
    <text evidence="3">The sequence shown here is derived from an EMBL/GenBank/DDBJ whole genome shotgun (WGS) entry which is preliminary data.</text>
</comment>
<evidence type="ECO:0000259" key="1">
    <source>
        <dbReference type="Pfam" id="PF00078"/>
    </source>
</evidence>
<dbReference type="InterPro" id="IPR000477">
    <property type="entry name" value="RT_dom"/>
</dbReference>
<dbReference type="InterPro" id="IPR036397">
    <property type="entry name" value="RNaseH_sf"/>
</dbReference>
<evidence type="ECO:0008006" key="5">
    <source>
        <dbReference type="Google" id="ProtNLM"/>
    </source>
</evidence>
<dbReference type="CDD" id="cd03714">
    <property type="entry name" value="RT_DIRS1"/>
    <property type="match status" value="1"/>
</dbReference>
<dbReference type="EMBL" id="JARK01001394">
    <property type="protein sequence ID" value="EYC09962.1"/>
    <property type="molecule type" value="Genomic_DNA"/>
</dbReference>
<proteinExistence type="predicted"/>
<dbReference type="InterPro" id="IPR052055">
    <property type="entry name" value="Hepadnavirus_pol/RT"/>
</dbReference>
<dbReference type="AlphaFoldDB" id="A0A016U547"/>
<protein>
    <recommendedName>
        <fullName evidence="5">Reverse transcriptase domain-containing protein</fullName>
    </recommendedName>
</protein>
<dbReference type="GO" id="GO:0003676">
    <property type="term" value="F:nucleic acid binding"/>
    <property type="evidence" value="ECO:0007669"/>
    <property type="project" value="InterPro"/>
</dbReference>
<dbReference type="InterPro" id="IPR043502">
    <property type="entry name" value="DNA/RNA_pol_sf"/>
</dbReference>
<gene>
    <name evidence="3" type="primary">Acey_s0058.g2913</name>
    <name evidence="3" type="ORF">Y032_0058g2913</name>
</gene>
<dbReference type="SUPFAM" id="SSF56672">
    <property type="entry name" value="DNA/RNA polymerases"/>
    <property type="match status" value="1"/>
</dbReference>
<evidence type="ECO:0000313" key="4">
    <source>
        <dbReference type="Proteomes" id="UP000024635"/>
    </source>
</evidence>
<dbReference type="InterPro" id="IPR043128">
    <property type="entry name" value="Rev_trsase/Diguanyl_cyclase"/>
</dbReference>
<name>A0A016U547_9BILA</name>
<organism evidence="3 4">
    <name type="scientific">Ancylostoma ceylanicum</name>
    <dbReference type="NCBI Taxonomy" id="53326"/>
    <lineage>
        <taxon>Eukaryota</taxon>
        <taxon>Metazoa</taxon>
        <taxon>Ecdysozoa</taxon>
        <taxon>Nematoda</taxon>
        <taxon>Chromadorea</taxon>
        <taxon>Rhabditida</taxon>
        <taxon>Rhabditina</taxon>
        <taxon>Rhabditomorpha</taxon>
        <taxon>Strongyloidea</taxon>
        <taxon>Ancylostomatidae</taxon>
        <taxon>Ancylostomatinae</taxon>
        <taxon>Ancylostoma</taxon>
    </lineage>
</organism>
<reference evidence="4" key="1">
    <citation type="journal article" date="2015" name="Nat. Genet.">
        <title>The genome and transcriptome of the zoonotic hookworm Ancylostoma ceylanicum identify infection-specific gene families.</title>
        <authorList>
            <person name="Schwarz E.M."/>
            <person name="Hu Y."/>
            <person name="Antoshechkin I."/>
            <person name="Miller M.M."/>
            <person name="Sternberg P.W."/>
            <person name="Aroian R.V."/>
        </authorList>
    </citation>
    <scope>NUCLEOTIDE SEQUENCE</scope>
    <source>
        <strain evidence="4">HY135</strain>
    </source>
</reference>
<dbReference type="GO" id="GO:0006259">
    <property type="term" value="P:DNA metabolic process"/>
    <property type="evidence" value="ECO:0007669"/>
    <property type="project" value="UniProtKB-ARBA"/>
</dbReference>
<keyword evidence="4" id="KW-1185">Reference proteome</keyword>
<dbReference type="GO" id="GO:0004523">
    <property type="term" value="F:RNA-DNA hybrid ribonuclease activity"/>
    <property type="evidence" value="ECO:0007669"/>
    <property type="project" value="InterPro"/>
</dbReference>
<dbReference type="Gene3D" id="3.30.420.10">
    <property type="entry name" value="Ribonuclease H-like superfamily/Ribonuclease H"/>
    <property type="match status" value="1"/>
</dbReference>
<sequence>MPPISRNRKSALEHSNFVCSEISDLLKTGAVRKVNNSHLSSLHVHPLSVATGKKLRLVLDLSHLNKFVDAPKFKIDDLSKILHVLPNQGFMTTFDLKAGYHHIRMCPEHIKYLGFEWQGAYYQFVVLPFGLSSAPHIFTKILRPFIRKWRMSGLGVAIYIDDGIVFDCCRQSCSRASSIVKEDLTAAGWHFAKEKCTWTPSRTATWLGFYIDLLKMSFSLSPERLTRAKQKLENFRYRYKPSLHDRLRWSGTLASIHLLMSDSDTRMTRAVSREIAAAQSQDWPLHRKWDVTKEELGELDYWKNCLHLNPQKSLLPPMEFKNWDKIINVDASAHSVGAVLLDRKGSSLARTFRELPSNLVDQSSTARELFAIKFGLETFADHVQSGVLLNTDNQAAAIICKKKGSLNLQLHQLAQNIWDIQNVYNYPLLVAWIPRENNVEADEASKLVDFDDWRISDSIFEPLTNRWGTPSIDMFANDRNTKSDIFFSSNFCPGTSGIDAFEHTSAWKHGLLWLVPPVSLVGKTIRWAFHARAFGILGCPLWTSQPYFPILKPGGTNWAHFVKDGILFPIGTKLFKDEALAGAFGSKFSKSPFIFLLVDFRDQPCQRKTLNF</sequence>
<dbReference type="PANTHER" id="PTHR33050">
    <property type="entry name" value="REVERSE TRANSCRIPTASE DOMAIN-CONTAINING PROTEIN"/>
    <property type="match status" value="1"/>
</dbReference>
<dbReference type="PANTHER" id="PTHR33050:SF7">
    <property type="entry name" value="RIBONUCLEASE H"/>
    <property type="match status" value="1"/>
</dbReference>
<evidence type="ECO:0000313" key="3">
    <source>
        <dbReference type="EMBL" id="EYC09962.1"/>
    </source>
</evidence>
<dbReference type="Gene3D" id="3.30.70.270">
    <property type="match status" value="1"/>
</dbReference>
<dbReference type="OrthoDB" id="10068174at2759"/>
<evidence type="ECO:0000259" key="2">
    <source>
        <dbReference type="Pfam" id="PF13456"/>
    </source>
</evidence>
<feature type="domain" description="Reverse transcriptase" evidence="1">
    <location>
        <begin position="62"/>
        <end position="211"/>
    </location>
</feature>
<feature type="domain" description="RNase H type-1" evidence="2">
    <location>
        <begin position="329"/>
        <end position="446"/>
    </location>
</feature>
<dbReference type="Pfam" id="PF00078">
    <property type="entry name" value="RVT_1"/>
    <property type="match status" value="1"/>
</dbReference>
<dbReference type="Gene3D" id="3.10.10.10">
    <property type="entry name" value="HIV Type 1 Reverse Transcriptase, subunit A, domain 1"/>
    <property type="match status" value="1"/>
</dbReference>
<dbReference type="Proteomes" id="UP000024635">
    <property type="component" value="Unassembled WGS sequence"/>
</dbReference>
<dbReference type="Pfam" id="PF13456">
    <property type="entry name" value="RVT_3"/>
    <property type="match status" value="1"/>
</dbReference>
<dbReference type="STRING" id="53326.A0A016U547"/>
<dbReference type="InterPro" id="IPR002156">
    <property type="entry name" value="RNaseH_domain"/>
</dbReference>